<proteinExistence type="predicted"/>
<dbReference type="EMBL" id="UINC01092712">
    <property type="protein sequence ID" value="SVC46527.1"/>
    <property type="molecule type" value="Genomic_DNA"/>
</dbReference>
<dbReference type="AlphaFoldDB" id="A0A382MFL1"/>
<reference evidence="1" key="1">
    <citation type="submission" date="2018-05" db="EMBL/GenBank/DDBJ databases">
        <authorList>
            <person name="Lanie J.A."/>
            <person name="Ng W.-L."/>
            <person name="Kazmierczak K.M."/>
            <person name="Andrzejewski T.M."/>
            <person name="Davidsen T.M."/>
            <person name="Wayne K.J."/>
            <person name="Tettelin H."/>
            <person name="Glass J.I."/>
            <person name="Rusch D."/>
            <person name="Podicherti R."/>
            <person name="Tsui H.-C.T."/>
            <person name="Winkler M.E."/>
        </authorList>
    </citation>
    <scope>NUCLEOTIDE SEQUENCE</scope>
</reference>
<evidence type="ECO:0000313" key="1">
    <source>
        <dbReference type="EMBL" id="SVC46527.1"/>
    </source>
</evidence>
<sequence>MAAGDTDVKVCAHALLLLGENEISSFSEGTTQAGICEALFPQIRDQTLSMYPWSFSLKKVQLAESAGTDPVNEWQNSFPMPSDSLTGVPRALFNSALAGASPLARGWEMLGSDIVTDYETVVIDYQFRPLEAEMPTYFIQLLKYVMAAHLAEPITDQITKAQHWLQVSYGLPMEGGRGGAFRQAASTDGMGEPSSMFLEYPLTDVRH</sequence>
<gene>
    <name evidence="1" type="ORF">METZ01_LOCUS299381</name>
</gene>
<organism evidence="1">
    <name type="scientific">marine metagenome</name>
    <dbReference type="NCBI Taxonomy" id="408172"/>
    <lineage>
        <taxon>unclassified sequences</taxon>
        <taxon>metagenomes</taxon>
        <taxon>ecological metagenomes</taxon>
    </lineage>
</organism>
<name>A0A382MFL1_9ZZZZ</name>
<protein>
    <submittedName>
        <fullName evidence="1">Uncharacterized protein</fullName>
    </submittedName>
</protein>
<accession>A0A382MFL1</accession>